<reference evidence="1 2" key="1">
    <citation type="journal article" date="2019" name="Int. J. Syst. Evol. Microbiol.">
        <title>The Global Catalogue of Microorganisms (GCM) 10K type strain sequencing project: providing services to taxonomists for standard genome sequencing and annotation.</title>
        <authorList>
            <consortium name="The Broad Institute Genomics Platform"/>
            <consortium name="The Broad Institute Genome Sequencing Center for Infectious Disease"/>
            <person name="Wu L."/>
            <person name="Ma J."/>
        </authorList>
    </citation>
    <scope>NUCLEOTIDE SEQUENCE [LARGE SCALE GENOMIC DNA]</scope>
    <source>
        <strain evidence="1 2">JCM 17504</strain>
    </source>
</reference>
<protein>
    <recommendedName>
        <fullName evidence="3">PIN domain-containing protein</fullName>
    </recommendedName>
</protein>
<name>A0AAV3UGU3_9EURY</name>
<comment type="caution">
    <text evidence="1">The sequence shown here is derived from an EMBL/GenBank/DDBJ whole genome shotgun (WGS) entry which is preliminary data.</text>
</comment>
<evidence type="ECO:0008006" key="3">
    <source>
        <dbReference type="Google" id="ProtNLM"/>
    </source>
</evidence>
<dbReference type="SUPFAM" id="SSF88723">
    <property type="entry name" value="PIN domain-like"/>
    <property type="match status" value="1"/>
</dbReference>
<evidence type="ECO:0000313" key="1">
    <source>
        <dbReference type="EMBL" id="GAA5049880.1"/>
    </source>
</evidence>
<accession>A0AAV3UGU3</accession>
<keyword evidence="2" id="KW-1185">Reference proteome</keyword>
<dbReference type="AlphaFoldDB" id="A0AAV3UGU3"/>
<organism evidence="1 2">
    <name type="scientific">Haladaptatus pallidirubidus</name>
    <dbReference type="NCBI Taxonomy" id="1008152"/>
    <lineage>
        <taxon>Archaea</taxon>
        <taxon>Methanobacteriati</taxon>
        <taxon>Methanobacteriota</taxon>
        <taxon>Stenosarchaea group</taxon>
        <taxon>Halobacteria</taxon>
        <taxon>Halobacteriales</taxon>
        <taxon>Haladaptataceae</taxon>
        <taxon>Haladaptatus</taxon>
    </lineage>
</organism>
<proteinExistence type="predicted"/>
<dbReference type="RefSeq" id="WP_390184837.1">
    <property type="nucleotide sequence ID" value="NZ_JBHMAI010000003.1"/>
</dbReference>
<gene>
    <name evidence="1" type="ORF">GCM10025751_23220</name>
</gene>
<dbReference type="InterPro" id="IPR029060">
    <property type="entry name" value="PIN-like_dom_sf"/>
</dbReference>
<dbReference type="Proteomes" id="UP001501729">
    <property type="component" value="Unassembled WGS sequence"/>
</dbReference>
<evidence type="ECO:0000313" key="2">
    <source>
        <dbReference type="Proteomes" id="UP001501729"/>
    </source>
</evidence>
<dbReference type="Gene3D" id="3.40.50.1010">
    <property type="entry name" value="5'-nuclease"/>
    <property type="match status" value="1"/>
</dbReference>
<dbReference type="EMBL" id="BAABKX010000007">
    <property type="protein sequence ID" value="GAA5049880.1"/>
    <property type="molecule type" value="Genomic_DNA"/>
</dbReference>
<sequence>MCSRDDEFERYDDQQISFVDHTSAVLAREYDIDYIFAFDRDFTTLGLTRIPSDIQFP</sequence>